<feature type="region of interest" description="Disordered" evidence="1">
    <location>
        <begin position="209"/>
        <end position="434"/>
    </location>
</feature>
<sequence length="841" mass="89579">MQNTSTTGKTSGVKKMKGRKQSSKRKVVAEDQVNKDELKKKGKDFALRIPVTYNQGAIIAFPAVSKISSGKQFGTSKRADLSPKDFNEYQSGMNEEYKRLVYSLNNGRARNGIGGERSTGERSTPSNGYGTQQSGSPYENGYLGVPDAEPGNYKGAMTKSEKYQPDRRTFGSYGSIDSPKSSARGGSSTGKRSMGSGYYNSATNIYQPTVNSIPSTNNQEYSDGYGSPTQNGPNDYSMGMESGMDNSNQGYRENGMTGSGGGYEENQGSIPSEAQNTNSRYIPSPPTQSYGYSNGDYGVPSTPNGDSQMPTMNFGSYAQYSRIPQPPQQPSHQFETYSSYPTNPTNPTPSSFSSGGYETSSNNQPQTGNYGQTSSYSSNYQMPQPTQSYSTFPSQSSSQSGNGDYSSYSGDEYRNGGDGKVITNQYGTENTNNANVDYGAYSGYNTNAYMNSGSYQNNGQNRPASFNSWGEMQSGIQSGSEYQTNGNDYRTQYGSSQGGETRTYSNNEYNNENKKSVYSSYSVPPPTSDPNQFTGSQNYGPGGGGGELSNGYGSSQSYGSSSNTPNDYGNYGSSNNYAGSTNNNYGSSTNYGSSDNYMSGTSTNYGAPTNYPNGNTAPIDQNTYSSYGSSDNYGSTSEQNPSESYGQTYPPTENSYNSYSGLGDNSGSVTGGFSSYGSETDGSVSSSLKGYPNDGDSGNSYSSYSNYQPAPNTFNSYSGTNEQNGQNGWDGSAYPNEISVDIDVDFGKRGNIDGSDNGIYSPETYSSYGSGNNGHGGSDTIGGYHGGYDRVGYGSSKAKNPAISGTMKDSKADQTIATTTTTQSDAILDGYKKKLTVAHAA</sequence>
<name>A0AAF3FEU6_9BILA</name>
<feature type="region of interest" description="Disordered" evidence="1">
    <location>
        <begin position="108"/>
        <end position="195"/>
    </location>
</feature>
<feature type="compositionally biased region" description="Basic residues" evidence="1">
    <location>
        <begin position="12"/>
        <end position="26"/>
    </location>
</feature>
<feature type="compositionally biased region" description="Low complexity" evidence="1">
    <location>
        <begin position="387"/>
        <end position="410"/>
    </location>
</feature>
<feature type="compositionally biased region" description="Basic and acidic residues" evidence="1">
    <location>
        <begin position="27"/>
        <end position="45"/>
    </location>
</feature>
<feature type="compositionally biased region" description="Polar residues" evidence="1">
    <location>
        <begin position="638"/>
        <end position="688"/>
    </location>
</feature>
<feature type="region of interest" description="Disordered" evidence="1">
    <location>
        <begin position="454"/>
        <end position="736"/>
    </location>
</feature>
<feature type="compositionally biased region" description="Polar residues" evidence="1">
    <location>
        <begin position="266"/>
        <end position="292"/>
    </location>
</feature>
<feature type="compositionally biased region" description="Polar residues" evidence="1">
    <location>
        <begin position="422"/>
        <end position="434"/>
    </location>
</feature>
<organism evidence="2 3">
    <name type="scientific">Mesorhabditis belari</name>
    <dbReference type="NCBI Taxonomy" id="2138241"/>
    <lineage>
        <taxon>Eukaryota</taxon>
        <taxon>Metazoa</taxon>
        <taxon>Ecdysozoa</taxon>
        <taxon>Nematoda</taxon>
        <taxon>Chromadorea</taxon>
        <taxon>Rhabditida</taxon>
        <taxon>Rhabditina</taxon>
        <taxon>Rhabditomorpha</taxon>
        <taxon>Rhabditoidea</taxon>
        <taxon>Rhabditidae</taxon>
        <taxon>Mesorhabditinae</taxon>
        <taxon>Mesorhabditis</taxon>
    </lineage>
</organism>
<evidence type="ECO:0000313" key="3">
    <source>
        <dbReference type="WBParaSite" id="MBELARI_LOCUS5392"/>
    </source>
</evidence>
<accession>A0AAF3FEU6</accession>
<feature type="compositionally biased region" description="Polar residues" evidence="1">
    <location>
        <begin position="598"/>
        <end position="621"/>
    </location>
</feature>
<feature type="compositionally biased region" description="Low complexity" evidence="1">
    <location>
        <begin position="693"/>
        <end position="707"/>
    </location>
</feature>
<reference evidence="3" key="1">
    <citation type="submission" date="2024-02" db="UniProtKB">
        <authorList>
            <consortium name="WormBaseParasite"/>
        </authorList>
    </citation>
    <scope>IDENTIFICATION</scope>
</reference>
<feature type="compositionally biased region" description="Polar residues" evidence="1">
    <location>
        <begin position="178"/>
        <end position="191"/>
    </location>
</feature>
<dbReference type="WBParaSite" id="MBELARI_LOCUS5392">
    <property type="protein sequence ID" value="MBELARI_LOCUS5392"/>
    <property type="gene ID" value="MBELARI_LOCUS5392"/>
</dbReference>
<proteinExistence type="predicted"/>
<dbReference type="AlphaFoldDB" id="A0AAF3FEU6"/>
<dbReference type="Proteomes" id="UP000887575">
    <property type="component" value="Unassembled WGS sequence"/>
</dbReference>
<protein>
    <submittedName>
        <fullName evidence="3">Uncharacterized protein</fullName>
    </submittedName>
</protein>
<feature type="compositionally biased region" description="Polar residues" evidence="1">
    <location>
        <begin position="708"/>
        <end position="729"/>
    </location>
</feature>
<keyword evidence="2" id="KW-1185">Reference proteome</keyword>
<feature type="compositionally biased region" description="Polar residues" evidence="1">
    <location>
        <begin position="121"/>
        <end position="137"/>
    </location>
</feature>
<feature type="compositionally biased region" description="Low complexity" evidence="1">
    <location>
        <begin position="1"/>
        <end position="11"/>
    </location>
</feature>
<feature type="compositionally biased region" description="Polar residues" evidence="1">
    <location>
        <begin position="209"/>
        <end position="234"/>
    </location>
</feature>
<feature type="compositionally biased region" description="Polar residues" evidence="1">
    <location>
        <begin position="301"/>
        <end position="319"/>
    </location>
</feature>
<feature type="compositionally biased region" description="Polar residues" evidence="1">
    <location>
        <begin position="362"/>
        <end position="386"/>
    </location>
</feature>
<feature type="compositionally biased region" description="Low complexity" evidence="1">
    <location>
        <begin position="504"/>
        <end position="522"/>
    </location>
</feature>
<feature type="compositionally biased region" description="Basic and acidic residues" evidence="1">
    <location>
        <begin position="159"/>
        <end position="169"/>
    </location>
</feature>
<feature type="compositionally biased region" description="Polar residues" evidence="1">
    <location>
        <begin position="454"/>
        <end position="503"/>
    </location>
</feature>
<evidence type="ECO:0000256" key="1">
    <source>
        <dbReference type="SAM" id="MobiDB-lite"/>
    </source>
</evidence>
<feature type="region of interest" description="Disordered" evidence="1">
    <location>
        <begin position="1"/>
        <end position="45"/>
    </location>
</feature>
<feature type="compositionally biased region" description="Low complexity" evidence="1">
    <location>
        <begin position="336"/>
        <end position="361"/>
    </location>
</feature>
<feature type="compositionally biased region" description="Low complexity" evidence="1">
    <location>
        <begin position="622"/>
        <end position="637"/>
    </location>
</feature>
<evidence type="ECO:0000313" key="2">
    <source>
        <dbReference type="Proteomes" id="UP000887575"/>
    </source>
</evidence>
<feature type="compositionally biased region" description="Low complexity" evidence="1">
    <location>
        <begin position="549"/>
        <end position="597"/>
    </location>
</feature>